<dbReference type="GO" id="GO:0005634">
    <property type="term" value="C:nucleus"/>
    <property type="evidence" value="ECO:0007669"/>
    <property type="project" value="UniProtKB-SubCell"/>
</dbReference>
<dbReference type="PROSITE" id="PS00028">
    <property type="entry name" value="ZINC_FINGER_C2H2_1"/>
    <property type="match status" value="8"/>
</dbReference>
<feature type="domain" description="C2H2-type" evidence="12">
    <location>
        <begin position="248"/>
        <end position="275"/>
    </location>
</feature>
<dbReference type="PROSITE" id="PS50157">
    <property type="entry name" value="ZINC_FINGER_C2H2_2"/>
    <property type="match status" value="7"/>
</dbReference>
<feature type="compositionally biased region" description="Basic and acidic residues" evidence="11">
    <location>
        <begin position="321"/>
        <end position="333"/>
    </location>
</feature>
<dbReference type="FunFam" id="3.30.160.60:FF:000110">
    <property type="entry name" value="Zinc finger protein-like"/>
    <property type="match status" value="2"/>
</dbReference>
<dbReference type="GO" id="GO:0000978">
    <property type="term" value="F:RNA polymerase II cis-regulatory region sequence-specific DNA binding"/>
    <property type="evidence" value="ECO:0007669"/>
    <property type="project" value="TreeGrafter"/>
</dbReference>
<comment type="subcellular location">
    <subcellularLocation>
        <location evidence="1">Nucleus</location>
    </subcellularLocation>
</comment>
<evidence type="ECO:0000259" key="12">
    <source>
        <dbReference type="PROSITE" id="PS50157"/>
    </source>
</evidence>
<feature type="domain" description="C2H2-type" evidence="12">
    <location>
        <begin position="126"/>
        <end position="149"/>
    </location>
</feature>
<keyword evidence="4 10" id="KW-0863">Zinc-finger</keyword>
<feature type="domain" description="C2H2-type" evidence="12">
    <location>
        <begin position="192"/>
        <end position="219"/>
    </location>
</feature>
<keyword evidence="7" id="KW-0238">DNA-binding</keyword>
<sequence length="434" mass="49026">MTSAAAIVVKQEPLSDFGDVEMSPLPDDAADREDDSDEIGEIDDRSKSGDFNDMVSAFERSPTVSRARVRCGICHKVLANRTTLHKHLRIHTGEKPYPCSFCLRHFRQKEHRDKHMRIHAAQGKAFECVQCTMTFGRRHFLAKHLQNVHNMDILSIAEQEAAFLANNAAQPPVLELQVETAPPPKPPAESTYRCYVCRKMFSQRYNLRRHMSSQHGESPNMCQYCGKTFKRSSGLQTHELTHSGERPHQCSVCGRCFTQKHHMMRHQLVHVPKVSVVCPVCNRGFSYASTFFEHMATHDAEEEERKKRGNAQEVAEDSGEDDGRGVTTKKEPDEIVEASDDPSLEDECREEDQVGEEVVIKRSPLSTPPPQPWSLQDDYVDVENLGMDCMFCGKLVIEPCELCEHLLEHCTEMRGGSQSDGCGLEDDVDEILGL</sequence>
<dbReference type="Gene3D" id="3.30.160.60">
    <property type="entry name" value="Classic Zinc Finger"/>
    <property type="match status" value="5"/>
</dbReference>
<evidence type="ECO:0000313" key="13">
    <source>
        <dbReference type="EMBL" id="KAK8758151.1"/>
    </source>
</evidence>
<feature type="domain" description="C2H2-type" evidence="12">
    <location>
        <begin position="97"/>
        <end position="124"/>
    </location>
</feature>
<dbReference type="GO" id="GO:0000981">
    <property type="term" value="F:DNA-binding transcription factor activity, RNA polymerase II-specific"/>
    <property type="evidence" value="ECO:0007669"/>
    <property type="project" value="TreeGrafter"/>
</dbReference>
<evidence type="ECO:0000256" key="4">
    <source>
        <dbReference type="ARBA" id="ARBA00022771"/>
    </source>
</evidence>
<evidence type="ECO:0000256" key="2">
    <source>
        <dbReference type="ARBA" id="ARBA00022723"/>
    </source>
</evidence>
<evidence type="ECO:0000313" key="14">
    <source>
        <dbReference type="Proteomes" id="UP001321473"/>
    </source>
</evidence>
<dbReference type="SUPFAM" id="SSF57667">
    <property type="entry name" value="beta-beta-alpha zinc fingers"/>
    <property type="match status" value="4"/>
</dbReference>
<evidence type="ECO:0000256" key="6">
    <source>
        <dbReference type="ARBA" id="ARBA00023015"/>
    </source>
</evidence>
<dbReference type="InterPro" id="IPR050752">
    <property type="entry name" value="C2H2-ZF_domain"/>
</dbReference>
<keyword evidence="5" id="KW-0862">Zinc</keyword>
<evidence type="ECO:0000256" key="1">
    <source>
        <dbReference type="ARBA" id="ARBA00004123"/>
    </source>
</evidence>
<comment type="caution">
    <text evidence="13">The sequence shown here is derived from an EMBL/GenBank/DDBJ whole genome shotgun (WGS) entry which is preliminary data.</text>
</comment>
<evidence type="ECO:0000256" key="11">
    <source>
        <dbReference type="SAM" id="MobiDB-lite"/>
    </source>
</evidence>
<evidence type="ECO:0000256" key="10">
    <source>
        <dbReference type="PROSITE-ProRule" id="PRU00042"/>
    </source>
</evidence>
<evidence type="ECO:0000256" key="8">
    <source>
        <dbReference type="ARBA" id="ARBA00023163"/>
    </source>
</evidence>
<proteinExistence type="predicted"/>
<dbReference type="PANTHER" id="PTHR24384:SF189">
    <property type="entry name" value="C2H2-TYPE DOMAIN-CONTAINING PROTEIN-RELATED"/>
    <property type="match status" value="1"/>
</dbReference>
<keyword evidence="6" id="KW-0805">Transcription regulation</keyword>
<keyword evidence="14" id="KW-1185">Reference proteome</keyword>
<feature type="region of interest" description="Disordered" evidence="11">
    <location>
        <begin position="301"/>
        <end position="350"/>
    </location>
</feature>
<name>A0AAQ4D6R1_AMBAM</name>
<evidence type="ECO:0000256" key="9">
    <source>
        <dbReference type="ARBA" id="ARBA00023242"/>
    </source>
</evidence>
<dbReference type="SMART" id="SM00355">
    <property type="entry name" value="ZnF_C2H2"/>
    <property type="match status" value="8"/>
</dbReference>
<evidence type="ECO:0000256" key="3">
    <source>
        <dbReference type="ARBA" id="ARBA00022737"/>
    </source>
</evidence>
<evidence type="ECO:0000256" key="5">
    <source>
        <dbReference type="ARBA" id="ARBA00022833"/>
    </source>
</evidence>
<feature type="region of interest" description="Disordered" evidence="11">
    <location>
        <begin position="15"/>
        <end position="48"/>
    </location>
</feature>
<dbReference type="PANTHER" id="PTHR24384">
    <property type="entry name" value="FINGER PUTATIVE TRANSCRIPTION FACTOR FAMILY-RELATED"/>
    <property type="match status" value="1"/>
</dbReference>
<feature type="compositionally biased region" description="Acidic residues" evidence="11">
    <location>
        <begin position="334"/>
        <end position="350"/>
    </location>
</feature>
<dbReference type="Pfam" id="PF00096">
    <property type="entry name" value="zf-C2H2"/>
    <property type="match status" value="5"/>
</dbReference>
<keyword evidence="8" id="KW-0804">Transcription</keyword>
<feature type="compositionally biased region" description="Acidic residues" evidence="11">
    <location>
        <begin position="28"/>
        <end position="41"/>
    </location>
</feature>
<accession>A0AAQ4D6R1</accession>
<reference evidence="13 14" key="1">
    <citation type="journal article" date="2023" name="Arcadia Sci">
        <title>De novo assembly of a long-read Amblyomma americanum tick genome.</title>
        <authorList>
            <person name="Chou S."/>
            <person name="Poskanzer K.E."/>
            <person name="Rollins M."/>
            <person name="Thuy-Boun P.S."/>
        </authorList>
    </citation>
    <scope>NUCLEOTIDE SEQUENCE [LARGE SCALE GENOMIC DNA]</scope>
    <source>
        <strain evidence="13">F_SG_1</strain>
        <tissue evidence="13">Salivary glands</tissue>
    </source>
</reference>
<feature type="domain" description="C2H2-type" evidence="12">
    <location>
        <begin position="220"/>
        <end position="247"/>
    </location>
</feature>
<dbReference type="EMBL" id="JARKHS020034425">
    <property type="protein sequence ID" value="KAK8758151.1"/>
    <property type="molecule type" value="Genomic_DNA"/>
</dbReference>
<feature type="domain" description="C2H2-type" evidence="12">
    <location>
        <begin position="69"/>
        <end position="96"/>
    </location>
</feature>
<protein>
    <recommendedName>
        <fullName evidence="12">C2H2-type domain-containing protein</fullName>
    </recommendedName>
</protein>
<organism evidence="13 14">
    <name type="scientific">Amblyomma americanum</name>
    <name type="common">Lone star tick</name>
    <dbReference type="NCBI Taxonomy" id="6943"/>
    <lineage>
        <taxon>Eukaryota</taxon>
        <taxon>Metazoa</taxon>
        <taxon>Ecdysozoa</taxon>
        <taxon>Arthropoda</taxon>
        <taxon>Chelicerata</taxon>
        <taxon>Arachnida</taxon>
        <taxon>Acari</taxon>
        <taxon>Parasitiformes</taxon>
        <taxon>Ixodida</taxon>
        <taxon>Ixodoidea</taxon>
        <taxon>Ixodidae</taxon>
        <taxon>Amblyomminae</taxon>
        <taxon>Amblyomma</taxon>
    </lineage>
</organism>
<gene>
    <name evidence="13" type="ORF">V5799_004217</name>
</gene>
<dbReference type="FunFam" id="3.30.160.60:FF:000045">
    <property type="entry name" value="ZFP69 zinc finger protein B"/>
    <property type="match status" value="1"/>
</dbReference>
<dbReference type="GO" id="GO:0008270">
    <property type="term" value="F:zinc ion binding"/>
    <property type="evidence" value="ECO:0007669"/>
    <property type="project" value="UniProtKB-KW"/>
</dbReference>
<dbReference type="Proteomes" id="UP001321473">
    <property type="component" value="Unassembled WGS sequence"/>
</dbReference>
<feature type="domain" description="C2H2-type" evidence="12">
    <location>
        <begin position="276"/>
        <end position="303"/>
    </location>
</feature>
<keyword evidence="9" id="KW-0539">Nucleus</keyword>
<dbReference type="InterPro" id="IPR036236">
    <property type="entry name" value="Znf_C2H2_sf"/>
</dbReference>
<evidence type="ECO:0000256" key="7">
    <source>
        <dbReference type="ARBA" id="ARBA00023125"/>
    </source>
</evidence>
<dbReference type="AlphaFoldDB" id="A0AAQ4D6R1"/>
<dbReference type="InterPro" id="IPR013087">
    <property type="entry name" value="Znf_C2H2_type"/>
</dbReference>
<keyword evidence="2" id="KW-0479">Metal-binding</keyword>
<keyword evidence="3" id="KW-0677">Repeat</keyword>